<dbReference type="Pfam" id="PF04989">
    <property type="entry name" value="RMNT_CmcI"/>
    <property type="match status" value="1"/>
</dbReference>
<organism evidence="1 2">
    <name type="scientific">Okeania hirsuta</name>
    <dbReference type="NCBI Taxonomy" id="1458930"/>
    <lineage>
        <taxon>Bacteria</taxon>
        <taxon>Bacillati</taxon>
        <taxon>Cyanobacteriota</taxon>
        <taxon>Cyanophyceae</taxon>
        <taxon>Oscillatoriophycideae</taxon>
        <taxon>Oscillatoriales</taxon>
        <taxon>Microcoleaceae</taxon>
        <taxon>Okeania</taxon>
    </lineage>
</organism>
<dbReference type="InterPro" id="IPR007072">
    <property type="entry name" value="RNMT_CmcI"/>
</dbReference>
<dbReference type="AlphaFoldDB" id="A0A3N6P4D7"/>
<proteinExistence type="predicted"/>
<reference evidence="1 2" key="1">
    <citation type="journal article" date="2018" name="ACS Chem. Biol.">
        <title>Ketoreductase domain dysfunction expands chemodiversity: malyngamide biosynthesis in the cyanobacterium Okeania hirsuta.</title>
        <authorList>
            <person name="Moss N.A."/>
            <person name="Leao T."/>
            <person name="Rankin M."/>
            <person name="McCullough T.M."/>
            <person name="Qu P."/>
            <person name="Korobeynikov A."/>
            <person name="Smith J.L."/>
            <person name="Gerwick L."/>
            <person name="Gerwick W.H."/>
        </authorList>
    </citation>
    <scope>NUCLEOTIDE SEQUENCE [LARGE SCALE GENOMIC DNA]</scope>
    <source>
        <strain evidence="1 2">PAB10Feb10-1</strain>
    </source>
</reference>
<dbReference type="GO" id="GO:0008168">
    <property type="term" value="F:methyltransferase activity"/>
    <property type="evidence" value="ECO:0007669"/>
    <property type="project" value="InterPro"/>
</dbReference>
<protein>
    <submittedName>
        <fullName evidence="1">Cephalosporin hydroxylase</fullName>
    </submittedName>
</protein>
<dbReference type="Proteomes" id="UP000269154">
    <property type="component" value="Unassembled WGS sequence"/>
</dbReference>
<dbReference type="OrthoDB" id="460413at2"/>
<evidence type="ECO:0000313" key="1">
    <source>
        <dbReference type="EMBL" id="RQH27859.1"/>
    </source>
</evidence>
<evidence type="ECO:0000313" key="2">
    <source>
        <dbReference type="Proteomes" id="UP000269154"/>
    </source>
</evidence>
<comment type="caution">
    <text evidence="1">The sequence shown here is derived from an EMBL/GenBank/DDBJ whole genome shotgun (WGS) entry which is preliminary data.</text>
</comment>
<dbReference type="EMBL" id="RCBY01000227">
    <property type="protein sequence ID" value="RQH27859.1"/>
    <property type="molecule type" value="Genomic_DNA"/>
</dbReference>
<name>A0A3N6P4D7_9CYAN</name>
<sequence>MKNQSIDKLTISEQETSENKRFVKISDREDRCDIPKSAWRPLTENAYLQTWKGVLLEKDPMQIAAYPMLLYELQPKTIIELGALKGGSAIWLADQLEQFCIKGEVYCVDNDLSQLDIKAKGDSRIHFLEGDCREINAVLPTGLLVSLPHPWLIIEDVHDNLVGILKHFHHNGLQTGDYLIIEDTNKFMWEVWSDWEDQELIQRGWSKLDELKSWLMKHQDEYLIDAYYQDMYGYNASKNWNSILKKA</sequence>
<gene>
    <name evidence="1" type="ORF">D5R40_26415</name>
</gene>
<dbReference type="InterPro" id="IPR029063">
    <property type="entry name" value="SAM-dependent_MTases_sf"/>
</dbReference>
<dbReference type="SUPFAM" id="SSF53335">
    <property type="entry name" value="S-adenosyl-L-methionine-dependent methyltransferases"/>
    <property type="match status" value="1"/>
</dbReference>
<dbReference type="GO" id="GO:0008610">
    <property type="term" value="P:lipid biosynthetic process"/>
    <property type="evidence" value="ECO:0007669"/>
    <property type="project" value="InterPro"/>
</dbReference>
<keyword evidence="2" id="KW-1185">Reference proteome</keyword>
<dbReference type="RefSeq" id="WP_124144952.1">
    <property type="nucleotide sequence ID" value="NZ_CAWOKI010000054.1"/>
</dbReference>
<dbReference type="Gene3D" id="3.40.50.150">
    <property type="entry name" value="Vaccinia Virus protein VP39"/>
    <property type="match status" value="1"/>
</dbReference>
<accession>A0A3N6P4D7</accession>